<accession>A0AAE3SZ29</accession>
<dbReference type="Proteomes" id="UP001212602">
    <property type="component" value="Unassembled WGS sequence"/>
</dbReference>
<dbReference type="InterPro" id="IPR046911">
    <property type="entry name" value="ABC-3C_CTD9"/>
</dbReference>
<sequence length="183" mass="20488">MFPQTRQEGNVAGGHIAGRDVNITTHTAPHNYIDQLYESLKHEVNNSTPQEFIEQLQHFMASPPSQLSRSLADKLSDTNRQDIVETAELAKERAAKKIMRFQTSSAAQEIFAHILGELHTKYVQHVRPLIEAEATRLEIDAAFEEKVVAPVAQSMRPSTLGLSADVVHAFLFFLAGSCHVRWD</sequence>
<gene>
    <name evidence="2" type="ORF">PGB34_09810</name>
</gene>
<name>A0AAE3SZ29_9BURK</name>
<reference evidence="2" key="1">
    <citation type="submission" date="2023-01" db="EMBL/GenBank/DDBJ databases">
        <title>Xenophilus mangrovi sp. nov., isolated from soil of Mangrove nature reserve.</title>
        <authorList>
            <person name="Xu S."/>
            <person name="Liu Z."/>
            <person name="Xu Y."/>
        </authorList>
    </citation>
    <scope>NUCLEOTIDE SEQUENCE</scope>
    <source>
        <strain evidence="2">YW8</strain>
    </source>
</reference>
<protein>
    <recommendedName>
        <fullName evidence="1">ABC-three component systems C-terminal domain-containing protein</fullName>
    </recommendedName>
</protein>
<dbReference type="AlphaFoldDB" id="A0AAE3SZ29"/>
<comment type="caution">
    <text evidence="2">The sequence shown here is derived from an EMBL/GenBank/DDBJ whole genome shotgun (WGS) entry which is preliminary data.</text>
</comment>
<dbReference type="EMBL" id="JAQIPB010000003">
    <property type="protein sequence ID" value="MDA7416659.1"/>
    <property type="molecule type" value="Genomic_DNA"/>
</dbReference>
<evidence type="ECO:0000313" key="3">
    <source>
        <dbReference type="Proteomes" id="UP001212602"/>
    </source>
</evidence>
<organism evidence="2 3">
    <name type="scientific">Xenophilus arseniciresistens</name>
    <dbReference type="NCBI Taxonomy" id="1283306"/>
    <lineage>
        <taxon>Bacteria</taxon>
        <taxon>Pseudomonadati</taxon>
        <taxon>Pseudomonadota</taxon>
        <taxon>Betaproteobacteria</taxon>
        <taxon>Burkholderiales</taxon>
        <taxon>Comamonadaceae</taxon>
        <taxon>Xenophilus</taxon>
    </lineage>
</organism>
<evidence type="ECO:0000313" key="2">
    <source>
        <dbReference type="EMBL" id="MDA7416659.1"/>
    </source>
</evidence>
<dbReference type="RefSeq" id="WP_271427896.1">
    <property type="nucleotide sequence ID" value="NZ_JAQIPB010000003.1"/>
</dbReference>
<proteinExistence type="predicted"/>
<evidence type="ECO:0000259" key="1">
    <source>
        <dbReference type="Pfam" id="PF20285"/>
    </source>
</evidence>
<dbReference type="Pfam" id="PF20285">
    <property type="entry name" value="CTD9"/>
    <property type="match status" value="1"/>
</dbReference>
<keyword evidence="3" id="KW-1185">Reference proteome</keyword>
<feature type="domain" description="ABC-three component systems C-terminal" evidence="1">
    <location>
        <begin position="71"/>
        <end position="182"/>
    </location>
</feature>